<name>A0ABY2H472_9HYPO</name>
<reference evidence="1 2" key="1">
    <citation type="submission" date="2018-01" db="EMBL/GenBank/DDBJ databases">
        <title>Genome characterization of the sugarcane-associated fungus Trichoderma ghanense CCMA-1212 and their application in lignocelulose bioconversion.</title>
        <authorList>
            <person name="Steindorff A.S."/>
            <person name="Mendes T.D."/>
            <person name="Vilela E.S.D."/>
            <person name="Rodrigues D.S."/>
            <person name="Formighieri E.F."/>
            <person name="Melo I.S."/>
            <person name="Favaro L.C.L."/>
        </authorList>
    </citation>
    <scope>NUCLEOTIDE SEQUENCE [LARGE SCALE GENOMIC DNA]</scope>
    <source>
        <strain evidence="1 2">CCMA-1212</strain>
    </source>
</reference>
<dbReference type="RefSeq" id="XP_073558920.1">
    <property type="nucleotide sequence ID" value="XM_073702272.1"/>
</dbReference>
<protein>
    <submittedName>
        <fullName evidence="1">Uncharacterized protein</fullName>
    </submittedName>
</protein>
<sequence length="125" mass="13614">MDPPLADAFLDQHPCRCPIASATVAFSHTTTAQVVRPFTAATRWQTPVKRGKLCPEDDNRINGLPIASGRLWLRFAEFEWQVISRTGTQHAFAGAPAVTRDSECEAVTLTAAGLEREKGRIPPGS</sequence>
<keyword evidence="2" id="KW-1185">Reference proteome</keyword>
<accession>A0ABY2H472</accession>
<comment type="caution">
    <text evidence="1">The sequence shown here is derived from an EMBL/GenBank/DDBJ whole genome shotgun (WGS) entry which is preliminary data.</text>
</comment>
<proteinExistence type="predicted"/>
<evidence type="ECO:0000313" key="2">
    <source>
        <dbReference type="Proteomes" id="UP001642720"/>
    </source>
</evidence>
<dbReference type="Proteomes" id="UP001642720">
    <property type="component" value="Unassembled WGS sequence"/>
</dbReference>
<gene>
    <name evidence="1" type="ORF">CCMA1212_004991</name>
</gene>
<evidence type="ECO:0000313" key="1">
    <source>
        <dbReference type="EMBL" id="TFB02719.1"/>
    </source>
</evidence>
<organism evidence="1 2">
    <name type="scientific">Trichoderma ghanense</name>
    <dbReference type="NCBI Taxonomy" id="65468"/>
    <lineage>
        <taxon>Eukaryota</taxon>
        <taxon>Fungi</taxon>
        <taxon>Dikarya</taxon>
        <taxon>Ascomycota</taxon>
        <taxon>Pezizomycotina</taxon>
        <taxon>Sordariomycetes</taxon>
        <taxon>Hypocreomycetidae</taxon>
        <taxon>Hypocreales</taxon>
        <taxon>Hypocreaceae</taxon>
        <taxon>Trichoderma</taxon>
    </lineage>
</organism>
<dbReference type="EMBL" id="PPTA01000006">
    <property type="protein sequence ID" value="TFB02719.1"/>
    <property type="molecule type" value="Genomic_DNA"/>
</dbReference>
<dbReference type="GeneID" id="300576722"/>